<dbReference type="Pfam" id="PF11706">
    <property type="entry name" value="zf-CGNR"/>
    <property type="match status" value="1"/>
</dbReference>
<name>A0A919TAX1_9ACTN</name>
<dbReference type="EMBL" id="BOQN01000047">
    <property type="protein sequence ID" value="GIM91396.1"/>
    <property type="molecule type" value="Genomic_DNA"/>
</dbReference>
<evidence type="ECO:0000313" key="3">
    <source>
        <dbReference type="Proteomes" id="UP000677082"/>
    </source>
</evidence>
<dbReference type="AlphaFoldDB" id="A0A919TAX1"/>
<accession>A0A919TAX1</accession>
<gene>
    <name evidence="2" type="ORF">Ato02nite_031890</name>
</gene>
<sequence>MLRIVGGHLALDLANTATADQEFLPGLPAVLAWAQRVEVLTEAEAEQVERSPGDTFAEVLRLRALVGETLAGRRLDTLTARWAEAIGRSELRPADPGATLVVGRDPETMLGDRLTVALVDLLQHADLAKLRTCPPEEGGCGFLFLDRSRNRSRRWCSMDDCGTNVKVKRLTERRRSAAESRKRR</sequence>
<dbReference type="Proteomes" id="UP000677082">
    <property type="component" value="Unassembled WGS sequence"/>
</dbReference>
<dbReference type="InterPro" id="IPR021005">
    <property type="entry name" value="Znf_CGNR"/>
</dbReference>
<dbReference type="InterPro" id="IPR023286">
    <property type="entry name" value="ABATE_dom_sf"/>
</dbReference>
<evidence type="ECO:0000259" key="1">
    <source>
        <dbReference type="Pfam" id="PF11706"/>
    </source>
</evidence>
<dbReference type="Gene3D" id="1.10.3300.10">
    <property type="entry name" value="Jann2411-like domain"/>
    <property type="match status" value="1"/>
</dbReference>
<keyword evidence="3" id="KW-1185">Reference proteome</keyword>
<dbReference type="InterPro" id="IPR010852">
    <property type="entry name" value="ABATE"/>
</dbReference>
<dbReference type="PANTHER" id="PTHR35525:SF3">
    <property type="entry name" value="BLL6575 PROTEIN"/>
    <property type="match status" value="1"/>
</dbReference>
<comment type="caution">
    <text evidence="2">The sequence shown here is derived from an EMBL/GenBank/DDBJ whole genome shotgun (WGS) entry which is preliminary data.</text>
</comment>
<evidence type="ECO:0000313" key="2">
    <source>
        <dbReference type="EMBL" id="GIM91396.1"/>
    </source>
</evidence>
<protein>
    <recommendedName>
        <fullName evidence="1">Zinc finger CGNR domain-containing protein</fullName>
    </recommendedName>
</protein>
<proteinExistence type="predicted"/>
<dbReference type="RefSeq" id="WP_213007295.1">
    <property type="nucleotide sequence ID" value="NZ_BOQN01000047.1"/>
</dbReference>
<organism evidence="2 3">
    <name type="scientific">Paractinoplanes toevensis</name>
    <dbReference type="NCBI Taxonomy" id="571911"/>
    <lineage>
        <taxon>Bacteria</taxon>
        <taxon>Bacillati</taxon>
        <taxon>Actinomycetota</taxon>
        <taxon>Actinomycetes</taxon>
        <taxon>Micromonosporales</taxon>
        <taxon>Micromonosporaceae</taxon>
        <taxon>Paractinoplanes</taxon>
    </lineage>
</organism>
<dbReference type="PANTHER" id="PTHR35525">
    <property type="entry name" value="BLL6575 PROTEIN"/>
    <property type="match status" value="1"/>
</dbReference>
<feature type="domain" description="Zinc finger CGNR" evidence="1">
    <location>
        <begin position="130"/>
        <end position="174"/>
    </location>
</feature>
<dbReference type="SUPFAM" id="SSF160904">
    <property type="entry name" value="Jann2411-like"/>
    <property type="match status" value="1"/>
</dbReference>
<reference evidence="2 3" key="1">
    <citation type="submission" date="2021-03" db="EMBL/GenBank/DDBJ databases">
        <title>Whole genome shotgun sequence of Actinoplanes toevensis NBRC 105298.</title>
        <authorList>
            <person name="Komaki H."/>
            <person name="Tamura T."/>
        </authorList>
    </citation>
    <scope>NUCLEOTIDE SEQUENCE [LARGE SCALE GENOMIC DNA]</scope>
    <source>
        <strain evidence="2 3">NBRC 105298</strain>
    </source>
</reference>